<sequence length="373" mass="42426">MRERSTTRRAALGFKPALALGLVALVSVAFAPDPLLERLSEGNFAIVQYPLGYVCYRTSSPLTIDGRLDDTEWGAAEWTTDFVDIVGDSQPKSRFRTRAKMLWDDEHFYIAAELEEPHLWGTLTKRDSVIFHDNDFEVFIDPDGDNHQYYEIEINALNTVWDLLLVKPYRDGGPAVNGWDIAGLESAVWLDGTLNDPSDRDRRWTLEMAIPWKALAECAGRTCPPSNGDQWRVNFSRVQWRLEVSEGKYHKVEGSKEDNWVWSPQGAIDMHRPEMWGYVQFSTHGPGADVFRRDPDEEVRKALMGVYHAQKARFSESGTYALKLEDLGEAGNHLFRFRDAEHQRTLDGFVARARGATGELWTVRSDSRLTGSP</sequence>
<name>A0A809RVV1_9BACT</name>
<gene>
    <name evidence="2" type="ORF">NPRO_15570</name>
</gene>
<dbReference type="EMBL" id="AP021858">
    <property type="protein sequence ID" value="BBO23962.1"/>
    <property type="molecule type" value="Genomic_DNA"/>
</dbReference>
<protein>
    <submittedName>
        <fullName evidence="2">Carbohydrate-binding family 9-like protein</fullName>
    </submittedName>
</protein>
<dbReference type="GO" id="GO:0004553">
    <property type="term" value="F:hydrolase activity, hydrolyzing O-glycosyl compounds"/>
    <property type="evidence" value="ECO:0007669"/>
    <property type="project" value="InterPro"/>
</dbReference>
<dbReference type="GO" id="GO:0016052">
    <property type="term" value="P:carbohydrate catabolic process"/>
    <property type="evidence" value="ECO:0007669"/>
    <property type="project" value="InterPro"/>
</dbReference>
<dbReference type="GO" id="GO:0030246">
    <property type="term" value="F:carbohydrate binding"/>
    <property type="evidence" value="ECO:0007669"/>
    <property type="project" value="InterPro"/>
</dbReference>
<dbReference type="CDD" id="cd09620">
    <property type="entry name" value="CBM9_like_3"/>
    <property type="match status" value="1"/>
</dbReference>
<dbReference type="PANTHER" id="PTHR35532">
    <property type="entry name" value="SIMILAR TO POLYHYDROXYALKANOATE DEPOLYMERASE"/>
    <property type="match status" value="1"/>
</dbReference>
<dbReference type="InterPro" id="IPR010502">
    <property type="entry name" value="Carb-bd_dom_fam9"/>
</dbReference>
<dbReference type="SUPFAM" id="SSF49344">
    <property type="entry name" value="CBD9-like"/>
    <property type="match status" value="1"/>
</dbReference>
<proteinExistence type="predicted"/>
<accession>A0A809RVV1</accession>
<dbReference type="Proteomes" id="UP000662873">
    <property type="component" value="Chromosome"/>
</dbReference>
<feature type="domain" description="Carbohydrate-binding" evidence="1">
    <location>
        <begin position="64"/>
        <end position="215"/>
    </location>
</feature>
<evidence type="ECO:0000313" key="3">
    <source>
        <dbReference type="Proteomes" id="UP000662873"/>
    </source>
</evidence>
<dbReference type="AlphaFoldDB" id="A0A809RVV1"/>
<evidence type="ECO:0000313" key="2">
    <source>
        <dbReference type="EMBL" id="BBO23962.1"/>
    </source>
</evidence>
<dbReference type="Pfam" id="PF06452">
    <property type="entry name" value="CBM9_1"/>
    <property type="match status" value="1"/>
</dbReference>
<organism evidence="2 3">
    <name type="scientific">Candidatus Nitrosymbiomonas proteolyticus</name>
    <dbReference type="NCBI Taxonomy" id="2608984"/>
    <lineage>
        <taxon>Bacteria</taxon>
        <taxon>Bacillati</taxon>
        <taxon>Armatimonadota</taxon>
        <taxon>Armatimonadota incertae sedis</taxon>
        <taxon>Candidatus Nitrosymbiomonas</taxon>
    </lineage>
</organism>
<dbReference type="Gene3D" id="2.60.40.1190">
    <property type="match status" value="1"/>
</dbReference>
<reference evidence="2" key="1">
    <citation type="journal article" name="DNA Res.">
        <title>The physiological potential of anammox bacteria as revealed by their core genome structure.</title>
        <authorList>
            <person name="Okubo T."/>
            <person name="Toyoda A."/>
            <person name="Fukuhara K."/>
            <person name="Uchiyama I."/>
            <person name="Harigaya Y."/>
            <person name="Kuroiwa M."/>
            <person name="Suzuki T."/>
            <person name="Murakami Y."/>
            <person name="Suwa Y."/>
            <person name="Takami H."/>
        </authorList>
    </citation>
    <scope>NUCLEOTIDE SEQUENCE</scope>
    <source>
        <strain evidence="2">317325-2</strain>
    </source>
</reference>
<dbReference type="PANTHER" id="PTHR35532:SF5">
    <property type="entry name" value="CARBOHYDRATE-BINDING DOMAIN-CONTAINING PROTEIN"/>
    <property type="match status" value="1"/>
</dbReference>
<evidence type="ECO:0000259" key="1">
    <source>
        <dbReference type="Pfam" id="PF06452"/>
    </source>
</evidence>
<dbReference type="KEGG" id="npy:NPRO_15570"/>